<dbReference type="GO" id="GO:0004096">
    <property type="term" value="F:catalase activity"/>
    <property type="evidence" value="ECO:0007669"/>
    <property type="project" value="UniProtKB-EC"/>
</dbReference>
<feature type="compositionally biased region" description="Basic and acidic residues" evidence="12">
    <location>
        <begin position="26"/>
        <end position="41"/>
    </location>
</feature>
<dbReference type="EMBL" id="CACRSL010000003">
    <property type="protein sequence ID" value="VYS86018.1"/>
    <property type="molecule type" value="Genomic_DNA"/>
</dbReference>
<dbReference type="GO" id="GO:0042744">
    <property type="term" value="P:hydrogen peroxide catabolic process"/>
    <property type="evidence" value="ECO:0007669"/>
    <property type="project" value="UniProtKB-KW"/>
</dbReference>
<evidence type="ECO:0000256" key="2">
    <source>
        <dbReference type="ARBA" id="ARBA00005329"/>
    </source>
</evidence>
<proteinExistence type="inferred from homology"/>
<dbReference type="Gene3D" id="2.40.180.10">
    <property type="entry name" value="Catalase core domain"/>
    <property type="match status" value="1"/>
</dbReference>
<dbReference type="PIRSF" id="PIRSF038928">
    <property type="entry name" value="Catalase_clade1-3"/>
    <property type="match status" value="1"/>
</dbReference>
<dbReference type="PANTHER" id="PTHR11465:SF23">
    <property type="entry name" value="CATALASE-2"/>
    <property type="match status" value="1"/>
</dbReference>
<feature type="region of interest" description="Disordered" evidence="12">
    <location>
        <begin position="1"/>
        <end position="90"/>
    </location>
</feature>
<evidence type="ECO:0000256" key="7">
    <source>
        <dbReference type="ARBA" id="ARBA00023002"/>
    </source>
</evidence>
<feature type="binding site" description="axial binding residue" evidence="11">
    <location>
        <position position="402"/>
    </location>
    <ligand>
        <name>heme</name>
        <dbReference type="ChEBI" id="CHEBI:30413"/>
    </ligand>
    <ligandPart>
        <name>Fe</name>
        <dbReference type="ChEBI" id="CHEBI:18248"/>
    </ligandPart>
</feature>
<keyword evidence="9" id="KW-0376">Hydrogen peroxide</keyword>
<keyword evidence="4 14" id="KW-0575">Peroxidase</keyword>
<dbReference type="InterPro" id="IPR020835">
    <property type="entry name" value="Catalase_sf"/>
</dbReference>
<feature type="active site" evidence="10">
    <location>
        <position position="119"/>
    </location>
</feature>
<dbReference type="EC" id="1.11.1.6" evidence="3"/>
<feature type="domain" description="Catalase core" evidence="13">
    <location>
        <begin position="69"/>
        <end position="453"/>
    </location>
</feature>
<evidence type="ECO:0000313" key="14">
    <source>
        <dbReference type="EMBL" id="VYS86018.1"/>
    </source>
</evidence>
<dbReference type="AlphaFoldDB" id="A0A6N2RZS8"/>
<name>A0A6N2RZS8_9FIRM</name>
<dbReference type="PROSITE" id="PS51402">
    <property type="entry name" value="CATALASE_3"/>
    <property type="match status" value="1"/>
</dbReference>
<dbReference type="GO" id="GO:0020037">
    <property type="term" value="F:heme binding"/>
    <property type="evidence" value="ECO:0007669"/>
    <property type="project" value="InterPro"/>
</dbReference>
<dbReference type="GO" id="GO:0042542">
    <property type="term" value="P:response to hydrogen peroxide"/>
    <property type="evidence" value="ECO:0007669"/>
    <property type="project" value="TreeGrafter"/>
</dbReference>
<dbReference type="InterPro" id="IPR011614">
    <property type="entry name" value="Catalase_core"/>
</dbReference>
<evidence type="ECO:0000256" key="5">
    <source>
        <dbReference type="ARBA" id="ARBA00022617"/>
    </source>
</evidence>
<dbReference type="InterPro" id="IPR010582">
    <property type="entry name" value="Catalase_immune_responsive"/>
</dbReference>
<evidence type="ECO:0000256" key="11">
    <source>
        <dbReference type="PIRSR" id="PIRSR038928-2"/>
    </source>
</evidence>
<sequence>MEQSGWFKLENNGQAKAPAPKAQSAEVRKEPAPKTIMEEKYYPMQGKGLATKIPQPAAPLPSIVQSRGRESQTDPYGDAPQELHSQTVGPTGPVLLQDTVLHETLEQFVHSRPRDRVVHTKGYGATGYFRPYRSMAEYTKLCFLQNPEEKTPVATRFSLAVSNKGTPDTSRNVRGFSTKFYTSCGVFDLLCNHIPVFLVRDAIRFPEAIRALSASPVNGLIDPNRFWEFVARTPESTHFITWLYSDMGTVKSLRHIRGSSVNTYVWCNEAGERRFVKYHWIPMAGEEFINQEEAMKLAGENPDIAGQDLYDAIAKGQPVEYELRVQLLLPEEAESLSFDPLDDTKIWPEDKIPLVPVGRLTLDRNPENFLHQVEELAFAPTNLLEGAELSADKMLQGRSFIYKDAQRFRLGPDFGEIPVNRSRGTGRPQPTLSSGKGIRLSGDIVREEIPRADDFTQAGERYRSLTPEGREHLVENIAAQLVSVQERIRDMVLGYFSKADSDFAKAVAKEMEEGGKRQN</sequence>
<keyword evidence="7 14" id="KW-0560">Oxidoreductase</keyword>
<protein>
    <recommendedName>
        <fullName evidence="3">catalase</fullName>
        <ecNumber evidence="3">1.11.1.6</ecNumber>
    </recommendedName>
</protein>
<evidence type="ECO:0000256" key="8">
    <source>
        <dbReference type="ARBA" id="ARBA00023004"/>
    </source>
</evidence>
<dbReference type="SMART" id="SM01060">
    <property type="entry name" value="Catalase"/>
    <property type="match status" value="1"/>
</dbReference>
<evidence type="ECO:0000259" key="13">
    <source>
        <dbReference type="SMART" id="SM01060"/>
    </source>
</evidence>
<evidence type="ECO:0000256" key="1">
    <source>
        <dbReference type="ARBA" id="ARBA00001971"/>
    </source>
</evidence>
<dbReference type="InterPro" id="IPR024711">
    <property type="entry name" value="Catalase_clade1/3"/>
</dbReference>
<dbReference type="Pfam" id="PF00199">
    <property type="entry name" value="Catalase"/>
    <property type="match status" value="1"/>
</dbReference>
<dbReference type="SUPFAM" id="SSF56634">
    <property type="entry name" value="Heme-dependent catalase-like"/>
    <property type="match status" value="1"/>
</dbReference>
<dbReference type="PRINTS" id="PR00067">
    <property type="entry name" value="CATALASE"/>
</dbReference>
<gene>
    <name evidence="14" type="primary">katA</name>
    <name evidence="14" type="ORF">AULFYP135_00669</name>
</gene>
<dbReference type="Pfam" id="PF06628">
    <property type="entry name" value="Catalase-rel"/>
    <property type="match status" value="1"/>
</dbReference>
<dbReference type="GO" id="GO:0005737">
    <property type="term" value="C:cytoplasm"/>
    <property type="evidence" value="ECO:0007669"/>
    <property type="project" value="TreeGrafter"/>
</dbReference>
<evidence type="ECO:0000256" key="6">
    <source>
        <dbReference type="ARBA" id="ARBA00022723"/>
    </source>
</evidence>
<comment type="similarity">
    <text evidence="2">Belongs to the catalase family.</text>
</comment>
<evidence type="ECO:0000256" key="10">
    <source>
        <dbReference type="PIRSR" id="PIRSR038928-1"/>
    </source>
</evidence>
<evidence type="ECO:0000256" key="9">
    <source>
        <dbReference type="ARBA" id="ARBA00023324"/>
    </source>
</evidence>
<dbReference type="GO" id="GO:0046872">
    <property type="term" value="F:metal ion binding"/>
    <property type="evidence" value="ECO:0007669"/>
    <property type="project" value="UniProtKB-KW"/>
</dbReference>
<evidence type="ECO:0000256" key="12">
    <source>
        <dbReference type="SAM" id="MobiDB-lite"/>
    </source>
</evidence>
<accession>A0A6N2RZS8</accession>
<keyword evidence="5 11" id="KW-0349">Heme</keyword>
<evidence type="ECO:0000256" key="4">
    <source>
        <dbReference type="ARBA" id="ARBA00022559"/>
    </source>
</evidence>
<feature type="active site" evidence="10">
    <location>
        <position position="192"/>
    </location>
</feature>
<comment type="cofactor">
    <cofactor evidence="1 11">
        <name>heme</name>
        <dbReference type="ChEBI" id="CHEBI:30413"/>
    </cofactor>
</comment>
<evidence type="ECO:0000256" key="3">
    <source>
        <dbReference type="ARBA" id="ARBA00012314"/>
    </source>
</evidence>
<keyword evidence="6 11" id="KW-0479">Metal-binding</keyword>
<feature type="compositionally biased region" description="Low complexity" evidence="12">
    <location>
        <begin position="14"/>
        <end position="23"/>
    </location>
</feature>
<keyword evidence="8 11" id="KW-0408">Iron</keyword>
<dbReference type="InterPro" id="IPR018028">
    <property type="entry name" value="Catalase"/>
</dbReference>
<reference evidence="14" key="1">
    <citation type="submission" date="2019-11" db="EMBL/GenBank/DDBJ databases">
        <authorList>
            <person name="Feng L."/>
        </authorList>
    </citation>
    <scope>NUCLEOTIDE SEQUENCE</scope>
    <source>
        <strain evidence="14">AundefinedLFYP135</strain>
    </source>
</reference>
<dbReference type="PANTHER" id="PTHR11465">
    <property type="entry name" value="CATALASE"/>
    <property type="match status" value="1"/>
</dbReference>
<organism evidence="14">
    <name type="scientific">uncultured Anaerotruncus sp</name>
    <dbReference type="NCBI Taxonomy" id="905011"/>
    <lineage>
        <taxon>Bacteria</taxon>
        <taxon>Bacillati</taxon>
        <taxon>Bacillota</taxon>
        <taxon>Clostridia</taxon>
        <taxon>Eubacteriales</taxon>
        <taxon>Oscillospiraceae</taxon>
        <taxon>Anaerotruncus</taxon>
        <taxon>environmental samples</taxon>
    </lineage>
</organism>